<reference evidence="1" key="1">
    <citation type="submission" date="2020-11" db="EMBL/GenBank/DDBJ databases">
        <authorList>
            <consortium name="DOE Joint Genome Institute"/>
            <person name="Ahrendt S."/>
            <person name="Riley R."/>
            <person name="Andreopoulos W."/>
            <person name="Labutti K."/>
            <person name="Pangilinan J."/>
            <person name="Ruiz-Duenas F.J."/>
            <person name="Barrasa J.M."/>
            <person name="Sanchez-Garcia M."/>
            <person name="Camarero S."/>
            <person name="Miyauchi S."/>
            <person name="Serrano A."/>
            <person name="Linde D."/>
            <person name="Babiker R."/>
            <person name="Drula E."/>
            <person name="Ayuso-Fernandez I."/>
            <person name="Pacheco R."/>
            <person name="Padilla G."/>
            <person name="Ferreira P."/>
            <person name="Barriuso J."/>
            <person name="Kellner H."/>
            <person name="Castanera R."/>
            <person name="Alfaro M."/>
            <person name="Ramirez L."/>
            <person name="Pisabarro A.G."/>
            <person name="Kuo A."/>
            <person name="Tritt A."/>
            <person name="Lipzen A."/>
            <person name="He G."/>
            <person name="Yan M."/>
            <person name="Ng V."/>
            <person name="Cullen D."/>
            <person name="Martin F."/>
            <person name="Rosso M.-N."/>
            <person name="Henrissat B."/>
            <person name="Hibbett D."/>
            <person name="Martinez A.T."/>
            <person name="Grigoriev I.V."/>
        </authorList>
    </citation>
    <scope>NUCLEOTIDE SEQUENCE</scope>
    <source>
        <strain evidence="1">CBS 506.95</strain>
    </source>
</reference>
<comment type="caution">
    <text evidence="1">The sequence shown here is derived from an EMBL/GenBank/DDBJ whole genome shotgun (WGS) entry which is preliminary data.</text>
</comment>
<keyword evidence="2" id="KW-1185">Reference proteome</keyword>
<dbReference type="EMBL" id="MU157846">
    <property type="protein sequence ID" value="KAF9529357.1"/>
    <property type="molecule type" value="Genomic_DNA"/>
</dbReference>
<proteinExistence type="predicted"/>
<dbReference type="Proteomes" id="UP000807306">
    <property type="component" value="Unassembled WGS sequence"/>
</dbReference>
<dbReference type="AlphaFoldDB" id="A0A9P6EHW0"/>
<evidence type="ECO:0000313" key="1">
    <source>
        <dbReference type="EMBL" id="KAF9529357.1"/>
    </source>
</evidence>
<sequence length="88" mass="9801">MKIDSTYIPFLSQALLESCPYASILSAFIVPRRSSIKAQSHFSTGLSFTFAPSQLLSRRVIEHCTSLRLRGHKLACVNGRSGSDWRSL</sequence>
<evidence type="ECO:0000313" key="2">
    <source>
        <dbReference type="Proteomes" id="UP000807306"/>
    </source>
</evidence>
<protein>
    <submittedName>
        <fullName evidence="1">Uncharacterized protein</fullName>
    </submittedName>
</protein>
<accession>A0A9P6EHW0</accession>
<name>A0A9P6EHW0_9AGAR</name>
<gene>
    <name evidence="1" type="ORF">CPB83DRAFT_852531</name>
</gene>
<organism evidence="1 2">
    <name type="scientific">Crepidotus variabilis</name>
    <dbReference type="NCBI Taxonomy" id="179855"/>
    <lineage>
        <taxon>Eukaryota</taxon>
        <taxon>Fungi</taxon>
        <taxon>Dikarya</taxon>
        <taxon>Basidiomycota</taxon>
        <taxon>Agaricomycotina</taxon>
        <taxon>Agaricomycetes</taxon>
        <taxon>Agaricomycetidae</taxon>
        <taxon>Agaricales</taxon>
        <taxon>Agaricineae</taxon>
        <taxon>Crepidotaceae</taxon>
        <taxon>Crepidotus</taxon>
    </lineage>
</organism>